<dbReference type="Pfam" id="PF22691">
    <property type="entry name" value="Thiolase_C_1"/>
    <property type="match status" value="1"/>
</dbReference>
<dbReference type="InterPro" id="IPR055140">
    <property type="entry name" value="Thiolase_C_2"/>
</dbReference>
<dbReference type="CDD" id="cd00829">
    <property type="entry name" value="SCP-x_thiolase"/>
    <property type="match status" value="1"/>
</dbReference>
<gene>
    <name evidence="4" type="ORF">MU0102_003633</name>
</gene>
<dbReference type="EMBL" id="OY726398">
    <property type="protein sequence ID" value="CAJ1509119.1"/>
    <property type="molecule type" value="Genomic_DNA"/>
</dbReference>
<sequence>MSAPGRPLPAVTPENEFFWTAGADGVLRLQKCLDCAALIHPPQPVCRYCRSMNMGVRDVSGRATLAGFTINHRFSFPGLPAPYVVAQVAINEDPRVRLTTNIIDCDPDQLELGQQVEVAFENIEDVWLPLFRLAPAGAEDSASKPLPDDEIAPEDYAQYVRPMVTAEKFEDKVALTGVGASRMGRRLMAAPLALTVEACQAAVADAGLTFEDIDGLSTYPSLDVAGMGEGGVSALEGAMGFRPTWINGGMDTFGPGGSVIAAMMAVATGLARHVLCFRTVWESTFSELLKVGKASPPGGRRTNSWQIPFGATSAAHTLALNAQRHFHRYGTTRETLGWIALNQRANAALNPTAIYRDPMSMDDYLSARMITTPFGLYDCDVPCDGAVAVIVSALDAARDLAKPPIRVEAVGTQIIERTDWDQSTLTHEPQVLGQSAHLWSRTSLRPADVDVAELYDGFTFNCLSWIEALGFCGIGEAKSFLDGGVNIARDGVLPLNTHGGQLSHGRTHGMGLIHEAVTQLRGEAGERQVPGARVAVASSGGLTPSGVILLRTDS</sequence>
<evidence type="ECO:0000259" key="2">
    <source>
        <dbReference type="Pfam" id="PF12172"/>
    </source>
</evidence>
<dbReference type="InterPro" id="IPR016039">
    <property type="entry name" value="Thiolase-like"/>
</dbReference>
<dbReference type="InterPro" id="IPR022002">
    <property type="entry name" value="ChsH2_Znr"/>
</dbReference>
<dbReference type="Pfam" id="PF12172">
    <property type="entry name" value="zf-ChsH2"/>
    <property type="match status" value="1"/>
</dbReference>
<feature type="domain" description="Thiolase C-terminal" evidence="3">
    <location>
        <begin position="440"/>
        <end position="543"/>
    </location>
</feature>
<evidence type="ECO:0000313" key="5">
    <source>
        <dbReference type="Proteomes" id="UP001190464"/>
    </source>
</evidence>
<feature type="domain" description="ChsH2 rubredoxin-like zinc ribbon" evidence="2">
    <location>
        <begin position="19"/>
        <end position="51"/>
    </location>
</feature>
<evidence type="ECO:0000259" key="1">
    <source>
        <dbReference type="Pfam" id="PF01796"/>
    </source>
</evidence>
<dbReference type="InterPro" id="IPR002878">
    <property type="entry name" value="ChsH2_C"/>
</dbReference>
<protein>
    <submittedName>
        <fullName evidence="4">OB-fold domain-containing protein</fullName>
    </submittedName>
</protein>
<dbReference type="Gene3D" id="3.40.47.10">
    <property type="match status" value="1"/>
</dbReference>
<dbReference type="SUPFAM" id="SSF50249">
    <property type="entry name" value="Nucleic acid-binding proteins"/>
    <property type="match status" value="1"/>
</dbReference>
<name>A0ABM9M2K8_9MYCO</name>
<proteinExistence type="predicted"/>
<evidence type="ECO:0000313" key="4">
    <source>
        <dbReference type="EMBL" id="CAJ1509119.1"/>
    </source>
</evidence>
<dbReference type="SUPFAM" id="SSF53901">
    <property type="entry name" value="Thiolase-like"/>
    <property type="match status" value="2"/>
</dbReference>
<accession>A0ABM9M2K8</accession>
<organism evidence="4 5">
    <name type="scientific">[Mycobacterium] holstebronense</name>
    <dbReference type="NCBI Taxonomy" id="3064288"/>
    <lineage>
        <taxon>Bacteria</taxon>
        <taxon>Bacillati</taxon>
        <taxon>Actinomycetota</taxon>
        <taxon>Actinomycetes</taxon>
        <taxon>Mycobacteriales</taxon>
        <taxon>Mycobacteriaceae</taxon>
        <taxon>Mycolicibacterium</taxon>
    </lineage>
</organism>
<dbReference type="Pfam" id="PF01796">
    <property type="entry name" value="OB_ChsH2_C"/>
    <property type="match status" value="1"/>
</dbReference>
<dbReference type="InterPro" id="IPR012340">
    <property type="entry name" value="NA-bd_OB-fold"/>
</dbReference>
<dbReference type="RefSeq" id="WP_308484379.1">
    <property type="nucleotide sequence ID" value="NZ_OY726398.1"/>
</dbReference>
<dbReference type="PANTHER" id="PTHR42870:SF1">
    <property type="entry name" value="NON-SPECIFIC LIPID-TRANSFER PROTEIN-LIKE 2"/>
    <property type="match status" value="1"/>
</dbReference>
<keyword evidence="5" id="KW-1185">Reference proteome</keyword>
<dbReference type="PANTHER" id="PTHR42870">
    <property type="entry name" value="ACETYL-COA C-ACETYLTRANSFERASE"/>
    <property type="match status" value="1"/>
</dbReference>
<evidence type="ECO:0000259" key="3">
    <source>
        <dbReference type="Pfam" id="PF22691"/>
    </source>
</evidence>
<dbReference type="Proteomes" id="UP001190464">
    <property type="component" value="Chromosome"/>
</dbReference>
<reference evidence="4 5" key="1">
    <citation type="submission" date="2023-08" db="EMBL/GenBank/DDBJ databases">
        <authorList>
            <person name="Folkvardsen B D."/>
            <person name="Norman A."/>
        </authorList>
    </citation>
    <scope>NUCLEOTIDE SEQUENCE [LARGE SCALE GENOMIC DNA]</scope>
    <source>
        <strain evidence="4 5">Mu0102</strain>
    </source>
</reference>
<feature type="domain" description="ChsH2 C-terminal OB-fold" evidence="1">
    <location>
        <begin position="57"/>
        <end position="121"/>
    </location>
</feature>